<evidence type="ECO:0000256" key="8">
    <source>
        <dbReference type="SAM" id="Phobius"/>
    </source>
</evidence>
<keyword evidence="8" id="KW-1133">Transmembrane helix</keyword>
<dbReference type="InParanoid" id="A0A0Q9W4K1"/>
<reference evidence="10 11" key="1">
    <citation type="journal article" date="2007" name="Nature">
        <title>Evolution of genes and genomes on the Drosophila phylogeny.</title>
        <authorList>
            <consortium name="Drosophila 12 Genomes Consortium"/>
            <person name="Clark A.G."/>
            <person name="Eisen M.B."/>
            <person name="Smith D.R."/>
            <person name="Bergman C.M."/>
            <person name="Oliver B."/>
            <person name="Markow T.A."/>
            <person name="Kaufman T.C."/>
            <person name="Kellis M."/>
            <person name="Gelbart W."/>
            <person name="Iyer V.N."/>
            <person name="Pollard D.A."/>
            <person name="Sackton T.B."/>
            <person name="Larracuente A.M."/>
            <person name="Singh N.D."/>
            <person name="Abad J.P."/>
            <person name="Abt D.N."/>
            <person name="Adryan B."/>
            <person name="Aguade M."/>
            <person name="Akashi H."/>
            <person name="Anderson W.W."/>
            <person name="Aquadro C.F."/>
            <person name="Ardell D.H."/>
            <person name="Arguello R."/>
            <person name="Artieri C.G."/>
            <person name="Barbash D.A."/>
            <person name="Barker D."/>
            <person name="Barsanti P."/>
            <person name="Batterham P."/>
            <person name="Batzoglou S."/>
            <person name="Begun D."/>
            <person name="Bhutkar A."/>
            <person name="Blanco E."/>
            <person name="Bosak S.A."/>
            <person name="Bradley R.K."/>
            <person name="Brand A.D."/>
            <person name="Brent M.R."/>
            <person name="Brooks A.N."/>
            <person name="Brown R.H."/>
            <person name="Butlin R.K."/>
            <person name="Caggese C."/>
            <person name="Calvi B.R."/>
            <person name="Bernardo de Carvalho A."/>
            <person name="Caspi A."/>
            <person name="Castrezana S."/>
            <person name="Celniker S.E."/>
            <person name="Chang J.L."/>
            <person name="Chapple C."/>
            <person name="Chatterji S."/>
            <person name="Chinwalla A."/>
            <person name="Civetta A."/>
            <person name="Clifton S.W."/>
            <person name="Comeron J.M."/>
            <person name="Costello J.C."/>
            <person name="Coyne J.A."/>
            <person name="Daub J."/>
            <person name="David R.G."/>
            <person name="Delcher A.L."/>
            <person name="Delehaunty K."/>
            <person name="Do C.B."/>
            <person name="Ebling H."/>
            <person name="Edwards K."/>
            <person name="Eickbush T."/>
            <person name="Evans J.D."/>
            <person name="Filipski A."/>
            <person name="Findeiss S."/>
            <person name="Freyhult E."/>
            <person name="Fulton L."/>
            <person name="Fulton R."/>
            <person name="Garcia A.C."/>
            <person name="Gardiner A."/>
            <person name="Garfield D.A."/>
            <person name="Garvin B.E."/>
            <person name="Gibson G."/>
            <person name="Gilbert D."/>
            <person name="Gnerre S."/>
            <person name="Godfrey J."/>
            <person name="Good R."/>
            <person name="Gotea V."/>
            <person name="Gravely B."/>
            <person name="Greenberg A.J."/>
            <person name="Griffiths-Jones S."/>
            <person name="Gross S."/>
            <person name="Guigo R."/>
            <person name="Gustafson E.A."/>
            <person name="Haerty W."/>
            <person name="Hahn M.W."/>
            <person name="Halligan D.L."/>
            <person name="Halpern A.L."/>
            <person name="Halter G.M."/>
            <person name="Han M.V."/>
            <person name="Heger A."/>
            <person name="Hillier L."/>
            <person name="Hinrichs A.S."/>
            <person name="Holmes I."/>
            <person name="Hoskins R.A."/>
            <person name="Hubisz M.J."/>
            <person name="Hultmark D."/>
            <person name="Huntley M.A."/>
            <person name="Jaffe D.B."/>
            <person name="Jagadeeshan S."/>
            <person name="Jeck W.R."/>
            <person name="Johnson J."/>
            <person name="Jones C.D."/>
            <person name="Jordan W.C."/>
            <person name="Karpen G.H."/>
            <person name="Kataoka E."/>
            <person name="Keightley P.D."/>
            <person name="Kheradpour P."/>
            <person name="Kirkness E.F."/>
            <person name="Koerich L.B."/>
            <person name="Kristiansen K."/>
            <person name="Kudrna D."/>
            <person name="Kulathinal R.J."/>
            <person name="Kumar S."/>
            <person name="Kwok R."/>
            <person name="Lander E."/>
            <person name="Langley C.H."/>
            <person name="Lapoint R."/>
            <person name="Lazzaro B.P."/>
            <person name="Lee S.J."/>
            <person name="Levesque L."/>
            <person name="Li R."/>
            <person name="Lin C.F."/>
            <person name="Lin M.F."/>
            <person name="Lindblad-Toh K."/>
            <person name="Llopart A."/>
            <person name="Long M."/>
            <person name="Low L."/>
            <person name="Lozovsky E."/>
            <person name="Lu J."/>
            <person name="Luo M."/>
            <person name="Machado C.A."/>
            <person name="Makalowski W."/>
            <person name="Marzo M."/>
            <person name="Matsuda M."/>
            <person name="Matzkin L."/>
            <person name="McAllister B."/>
            <person name="McBride C.S."/>
            <person name="McKernan B."/>
            <person name="McKernan K."/>
            <person name="Mendez-Lago M."/>
            <person name="Minx P."/>
            <person name="Mollenhauer M.U."/>
            <person name="Montooth K."/>
            <person name="Mount S.M."/>
            <person name="Mu X."/>
            <person name="Myers E."/>
            <person name="Negre B."/>
            <person name="Newfeld S."/>
            <person name="Nielsen R."/>
            <person name="Noor M.A."/>
            <person name="O'Grady P."/>
            <person name="Pachter L."/>
            <person name="Papaceit M."/>
            <person name="Parisi M.J."/>
            <person name="Parisi M."/>
            <person name="Parts L."/>
            <person name="Pedersen J.S."/>
            <person name="Pesole G."/>
            <person name="Phillippy A.M."/>
            <person name="Ponting C.P."/>
            <person name="Pop M."/>
            <person name="Porcelli D."/>
            <person name="Powell J.R."/>
            <person name="Prohaska S."/>
            <person name="Pruitt K."/>
            <person name="Puig M."/>
            <person name="Quesneville H."/>
            <person name="Ram K.R."/>
            <person name="Rand D."/>
            <person name="Rasmussen M.D."/>
            <person name="Reed L.K."/>
            <person name="Reenan R."/>
            <person name="Reily A."/>
            <person name="Remington K.A."/>
            <person name="Rieger T.T."/>
            <person name="Ritchie M.G."/>
            <person name="Robin C."/>
            <person name="Rogers Y.H."/>
            <person name="Rohde C."/>
            <person name="Rozas J."/>
            <person name="Rubenfield M.J."/>
            <person name="Ruiz A."/>
            <person name="Russo S."/>
            <person name="Salzberg S.L."/>
            <person name="Sanchez-Gracia A."/>
            <person name="Saranga D.J."/>
            <person name="Sato H."/>
            <person name="Schaeffer S.W."/>
            <person name="Schatz M.C."/>
            <person name="Schlenke T."/>
            <person name="Schwartz R."/>
            <person name="Segarra C."/>
            <person name="Singh R.S."/>
            <person name="Sirot L."/>
            <person name="Sirota M."/>
            <person name="Sisneros N.B."/>
            <person name="Smith C.D."/>
            <person name="Smith T.F."/>
            <person name="Spieth J."/>
            <person name="Stage D.E."/>
            <person name="Stark A."/>
            <person name="Stephan W."/>
            <person name="Strausberg R.L."/>
            <person name="Strempel S."/>
            <person name="Sturgill D."/>
            <person name="Sutton G."/>
            <person name="Sutton G.G."/>
            <person name="Tao W."/>
            <person name="Teichmann S."/>
            <person name="Tobari Y.N."/>
            <person name="Tomimura Y."/>
            <person name="Tsolas J.M."/>
            <person name="Valente V.L."/>
            <person name="Venter E."/>
            <person name="Venter J.C."/>
            <person name="Vicario S."/>
            <person name="Vieira F.G."/>
            <person name="Vilella A.J."/>
            <person name="Villasante A."/>
            <person name="Walenz B."/>
            <person name="Wang J."/>
            <person name="Wasserman M."/>
            <person name="Watts T."/>
            <person name="Wilson D."/>
            <person name="Wilson R.K."/>
            <person name="Wing R.A."/>
            <person name="Wolfner M.F."/>
            <person name="Wong A."/>
            <person name="Wong G.K."/>
            <person name="Wu C.I."/>
            <person name="Wu G."/>
            <person name="Yamamoto D."/>
            <person name="Yang H.P."/>
            <person name="Yang S.P."/>
            <person name="Yorke J.A."/>
            <person name="Yoshida K."/>
            <person name="Zdobnov E."/>
            <person name="Zhang P."/>
            <person name="Zhang Y."/>
            <person name="Zimin A.V."/>
            <person name="Baldwin J."/>
            <person name="Abdouelleil A."/>
            <person name="Abdulkadir J."/>
            <person name="Abebe A."/>
            <person name="Abera B."/>
            <person name="Abreu J."/>
            <person name="Acer S.C."/>
            <person name="Aftuck L."/>
            <person name="Alexander A."/>
            <person name="An P."/>
            <person name="Anderson E."/>
            <person name="Anderson S."/>
            <person name="Arachi H."/>
            <person name="Azer M."/>
            <person name="Bachantsang P."/>
            <person name="Barry A."/>
            <person name="Bayul T."/>
            <person name="Berlin A."/>
            <person name="Bessette D."/>
            <person name="Bloom T."/>
            <person name="Blye J."/>
            <person name="Boguslavskiy L."/>
            <person name="Bonnet C."/>
            <person name="Boukhgalter B."/>
            <person name="Bourzgui I."/>
            <person name="Brown A."/>
            <person name="Cahill P."/>
            <person name="Channer S."/>
            <person name="Cheshatsang Y."/>
            <person name="Chuda L."/>
            <person name="Citroen M."/>
            <person name="Collymore A."/>
            <person name="Cooke P."/>
            <person name="Costello M."/>
            <person name="D'Aco K."/>
            <person name="Daza R."/>
            <person name="De Haan G."/>
            <person name="DeGray S."/>
            <person name="DeMaso C."/>
            <person name="Dhargay N."/>
            <person name="Dooley K."/>
            <person name="Dooley E."/>
            <person name="Doricent M."/>
            <person name="Dorje P."/>
            <person name="Dorjee K."/>
            <person name="Dupes A."/>
            <person name="Elong R."/>
            <person name="Falk J."/>
            <person name="Farina A."/>
            <person name="Faro S."/>
            <person name="Ferguson D."/>
            <person name="Fisher S."/>
            <person name="Foley C.D."/>
            <person name="Franke A."/>
            <person name="Friedrich D."/>
            <person name="Gadbois L."/>
            <person name="Gearin G."/>
            <person name="Gearin C.R."/>
            <person name="Giannoukos G."/>
            <person name="Goode T."/>
            <person name="Graham J."/>
            <person name="Grandbois E."/>
            <person name="Grewal S."/>
            <person name="Gyaltsen K."/>
            <person name="Hafez N."/>
            <person name="Hagos B."/>
            <person name="Hall J."/>
            <person name="Henson C."/>
            <person name="Hollinger A."/>
            <person name="Honan T."/>
            <person name="Huard M.D."/>
            <person name="Hughes L."/>
            <person name="Hurhula B."/>
            <person name="Husby M.E."/>
            <person name="Kamat A."/>
            <person name="Kanga B."/>
            <person name="Kashin S."/>
            <person name="Khazanovich D."/>
            <person name="Kisner P."/>
            <person name="Lance K."/>
            <person name="Lara M."/>
            <person name="Lee W."/>
            <person name="Lennon N."/>
            <person name="Letendre F."/>
            <person name="LeVine R."/>
            <person name="Lipovsky A."/>
            <person name="Liu X."/>
            <person name="Liu J."/>
            <person name="Liu S."/>
            <person name="Lokyitsang T."/>
            <person name="Lokyitsang Y."/>
            <person name="Lubonja R."/>
            <person name="Lui A."/>
            <person name="MacDonald P."/>
            <person name="Magnisalis V."/>
            <person name="Maru K."/>
            <person name="Matthews C."/>
            <person name="McCusker W."/>
            <person name="McDonough S."/>
            <person name="Mehta T."/>
            <person name="Meldrim J."/>
            <person name="Meneus L."/>
            <person name="Mihai O."/>
            <person name="Mihalev A."/>
            <person name="Mihova T."/>
            <person name="Mittelman R."/>
            <person name="Mlenga V."/>
            <person name="Montmayeur A."/>
            <person name="Mulrain L."/>
            <person name="Navidi A."/>
            <person name="Naylor J."/>
            <person name="Negash T."/>
            <person name="Nguyen T."/>
            <person name="Nguyen N."/>
            <person name="Nicol R."/>
            <person name="Norbu C."/>
            <person name="Norbu N."/>
            <person name="Novod N."/>
            <person name="O'Neill B."/>
            <person name="Osman S."/>
            <person name="Markiewicz E."/>
            <person name="Oyono O.L."/>
            <person name="Patti C."/>
            <person name="Phunkhang P."/>
            <person name="Pierre F."/>
            <person name="Priest M."/>
            <person name="Raghuraman S."/>
            <person name="Rege F."/>
            <person name="Reyes R."/>
            <person name="Rise C."/>
            <person name="Rogov P."/>
            <person name="Ross K."/>
            <person name="Ryan E."/>
            <person name="Settipalli S."/>
            <person name="Shea T."/>
            <person name="Sherpa N."/>
            <person name="Shi L."/>
            <person name="Shih D."/>
            <person name="Sparrow T."/>
            <person name="Spaulding J."/>
            <person name="Stalker J."/>
            <person name="Stange-Thomann N."/>
            <person name="Stavropoulos S."/>
            <person name="Stone C."/>
            <person name="Strader C."/>
            <person name="Tesfaye S."/>
            <person name="Thomson T."/>
            <person name="Thoulutsang Y."/>
            <person name="Thoulutsang D."/>
            <person name="Topham K."/>
            <person name="Topping I."/>
            <person name="Tsamla T."/>
            <person name="Vassiliev H."/>
            <person name="Vo A."/>
            <person name="Wangchuk T."/>
            <person name="Wangdi T."/>
            <person name="Weiand M."/>
            <person name="Wilkinson J."/>
            <person name="Wilson A."/>
            <person name="Yadav S."/>
            <person name="Young G."/>
            <person name="Yu Q."/>
            <person name="Zembek L."/>
            <person name="Zhong D."/>
            <person name="Zimmer A."/>
            <person name="Zwirko Z."/>
            <person name="Jaffe D.B."/>
            <person name="Alvarez P."/>
            <person name="Brockman W."/>
            <person name="Butler J."/>
            <person name="Chin C."/>
            <person name="Gnerre S."/>
            <person name="Grabherr M."/>
            <person name="Kleber M."/>
            <person name="Mauceli E."/>
            <person name="MacCallum I."/>
        </authorList>
    </citation>
    <scope>NUCLEOTIDE SEQUENCE [LARGE SCALE GENOMIC DNA]</scope>
    <source>
        <strain evidence="11">Tucson 15010-1051.87</strain>
    </source>
</reference>
<evidence type="ECO:0000259" key="9">
    <source>
        <dbReference type="PROSITE" id="PS51837"/>
    </source>
</evidence>
<dbReference type="PROSITE" id="PS51837">
    <property type="entry name" value="LITAF"/>
    <property type="match status" value="1"/>
</dbReference>
<protein>
    <recommendedName>
        <fullName evidence="9">LITAF domain-containing protein</fullName>
    </recommendedName>
</protein>
<dbReference type="Pfam" id="PF10601">
    <property type="entry name" value="zf-LITAF-like"/>
    <property type="match status" value="1"/>
</dbReference>
<evidence type="ECO:0000256" key="1">
    <source>
        <dbReference type="ARBA" id="ARBA00004414"/>
    </source>
</evidence>
<dbReference type="AlphaFoldDB" id="A0A0Q9W4K1"/>
<dbReference type="SMART" id="SM00714">
    <property type="entry name" value="LITAF"/>
    <property type="match status" value="1"/>
</dbReference>
<keyword evidence="6" id="KW-0862">Zinc</keyword>
<evidence type="ECO:0000256" key="5">
    <source>
        <dbReference type="ARBA" id="ARBA00022723"/>
    </source>
</evidence>
<dbReference type="EMBL" id="CH940648">
    <property type="protein sequence ID" value="KRF79980.1"/>
    <property type="molecule type" value="Genomic_DNA"/>
</dbReference>
<evidence type="ECO:0000256" key="6">
    <source>
        <dbReference type="ARBA" id="ARBA00022833"/>
    </source>
</evidence>
<sequence length="118" mass="12760">MEADLKQINYAYMSTAPARAEMTAQPTPAPAPAAVMVLNANAAPPLGHEPQRMTCPSCQNVMQTRLAPRANKNTHLLALILCLTGLVCLVPLPYCLKSCRSLDHYCSCCNQYLGKAVN</sequence>
<feature type="domain" description="LITAF" evidence="9">
    <location>
        <begin position="32"/>
        <end position="118"/>
    </location>
</feature>
<accession>A0A0Q9W4K1</accession>
<evidence type="ECO:0000313" key="10">
    <source>
        <dbReference type="EMBL" id="KRF79980.1"/>
    </source>
</evidence>
<comment type="subcellular location">
    <subcellularLocation>
        <location evidence="2">Endosome membrane</location>
        <topology evidence="2">Peripheral membrane protein</topology>
    </subcellularLocation>
    <subcellularLocation>
        <location evidence="1">Late endosome membrane</location>
    </subcellularLocation>
    <subcellularLocation>
        <location evidence="3">Lysosome membrane</location>
        <topology evidence="3">Peripheral membrane protein</topology>
        <orientation evidence="3">Cytoplasmic side</orientation>
    </subcellularLocation>
</comment>
<dbReference type="STRING" id="7244.A0A0Q9W4K1"/>
<keyword evidence="8" id="KW-0812">Transmembrane</keyword>
<keyword evidence="7 8" id="KW-0472">Membrane</keyword>
<dbReference type="PANTHER" id="PTHR23292">
    <property type="entry name" value="LIPOPOLYSACCHARIDE-INDUCED TUMOR NECROSIS FACTOR-ALPHA FACTOR"/>
    <property type="match status" value="1"/>
</dbReference>
<comment type="similarity">
    <text evidence="4">Belongs to the CDIP1/LITAF family.</text>
</comment>
<dbReference type="InterPro" id="IPR006629">
    <property type="entry name" value="LITAF"/>
</dbReference>
<name>A0A0Q9W4K1_DROVI</name>
<evidence type="ECO:0000313" key="11">
    <source>
        <dbReference type="Proteomes" id="UP000008792"/>
    </source>
</evidence>
<dbReference type="Proteomes" id="UP000008792">
    <property type="component" value="Unassembled WGS sequence"/>
</dbReference>
<evidence type="ECO:0000256" key="3">
    <source>
        <dbReference type="ARBA" id="ARBA00004630"/>
    </source>
</evidence>
<dbReference type="PANTHER" id="PTHR23292:SF14">
    <property type="entry name" value="FI16615P1-RELATED"/>
    <property type="match status" value="1"/>
</dbReference>
<dbReference type="GO" id="GO:0005765">
    <property type="term" value="C:lysosomal membrane"/>
    <property type="evidence" value="ECO:0007669"/>
    <property type="project" value="UniProtKB-SubCell"/>
</dbReference>
<keyword evidence="5" id="KW-0479">Metal-binding</keyword>
<evidence type="ECO:0000256" key="7">
    <source>
        <dbReference type="ARBA" id="ARBA00023136"/>
    </source>
</evidence>
<dbReference type="KEGG" id="dvi:26530430"/>
<evidence type="ECO:0000256" key="2">
    <source>
        <dbReference type="ARBA" id="ARBA00004481"/>
    </source>
</evidence>
<proteinExistence type="inferred from homology"/>
<dbReference type="GO" id="GO:0031902">
    <property type="term" value="C:late endosome membrane"/>
    <property type="evidence" value="ECO:0007669"/>
    <property type="project" value="UniProtKB-SubCell"/>
</dbReference>
<organism evidence="10 11">
    <name type="scientific">Drosophila virilis</name>
    <name type="common">Fruit fly</name>
    <dbReference type="NCBI Taxonomy" id="7244"/>
    <lineage>
        <taxon>Eukaryota</taxon>
        <taxon>Metazoa</taxon>
        <taxon>Ecdysozoa</taxon>
        <taxon>Arthropoda</taxon>
        <taxon>Hexapoda</taxon>
        <taxon>Insecta</taxon>
        <taxon>Pterygota</taxon>
        <taxon>Neoptera</taxon>
        <taxon>Endopterygota</taxon>
        <taxon>Diptera</taxon>
        <taxon>Brachycera</taxon>
        <taxon>Muscomorpha</taxon>
        <taxon>Ephydroidea</taxon>
        <taxon>Drosophilidae</taxon>
        <taxon>Drosophila</taxon>
    </lineage>
</organism>
<feature type="transmembrane region" description="Helical" evidence="8">
    <location>
        <begin position="75"/>
        <end position="94"/>
    </location>
</feature>
<dbReference type="InterPro" id="IPR037519">
    <property type="entry name" value="LITAF_fam"/>
</dbReference>
<evidence type="ECO:0000256" key="4">
    <source>
        <dbReference type="ARBA" id="ARBA00005975"/>
    </source>
</evidence>
<gene>
    <name evidence="10" type="primary">Dvir\GJ25660</name>
    <name evidence="10" type="ORF">Dvir_GJ25660</name>
</gene>
<dbReference type="OrthoDB" id="5599753at2759"/>
<dbReference type="GO" id="GO:0008270">
    <property type="term" value="F:zinc ion binding"/>
    <property type="evidence" value="ECO:0007669"/>
    <property type="project" value="TreeGrafter"/>
</dbReference>
<keyword evidence="11" id="KW-1185">Reference proteome</keyword>